<dbReference type="EMBL" id="KX190833">
    <property type="protein sequence ID" value="ANT39968.1"/>
    <property type="molecule type" value="Genomic_DNA"/>
</dbReference>
<dbReference type="Proteomes" id="UP000221937">
    <property type="component" value="Segment"/>
</dbReference>
<name>A0A1B1P795_9CAUD</name>
<evidence type="ECO:0000313" key="2">
    <source>
        <dbReference type="Proteomes" id="UP000221937"/>
    </source>
</evidence>
<organism evidence="1 2">
    <name type="scientific">Bacillus phage vB_BtS_BMBtp14</name>
    <dbReference type="NCBI Taxonomy" id="1868826"/>
    <lineage>
        <taxon>Viruses</taxon>
        <taxon>Duplodnaviria</taxon>
        <taxon>Heunggongvirae</taxon>
        <taxon>Uroviricota</taxon>
        <taxon>Caudoviricetes</taxon>
        <taxon>Skryabinvirinae</taxon>
        <taxon>Bembunaquatrovirus</taxon>
        <taxon>Bembunaquatrovirus BMBtp14</taxon>
    </lineage>
</organism>
<gene>
    <name evidence="1" type="ORF">BMBtpLA2_8</name>
</gene>
<proteinExistence type="predicted"/>
<keyword evidence="2" id="KW-1185">Reference proteome</keyword>
<reference evidence="1 2" key="1">
    <citation type="submission" date="2016-05" db="EMBL/GenBank/DDBJ databases">
        <title>Undiscovered low abundance phages are ubiquitous in bacterial genomes.</title>
        <authorList>
            <person name="Dong Z."/>
            <person name="Liu H."/>
            <person name="Zheng J."/>
            <person name="Peng D."/>
        </authorList>
    </citation>
    <scope>NUCLEOTIDE SEQUENCE [LARGE SCALE GENOMIC DNA]</scope>
</reference>
<accession>A0A1B1P795</accession>
<evidence type="ECO:0000313" key="1">
    <source>
        <dbReference type="EMBL" id="ANT39968.1"/>
    </source>
</evidence>
<sequence length="120" mass="13400">MKKNNNVEPGKTFSVKVPVNADPVTLDFLNRERSISRNKLVYGIVDREAKKEQGSEITLPINLDLSEAEKERLLEPNTLRSIEVFIQTLIGQQKEVSTTPAAEPTNEVGAADIEGFLDYQ</sequence>
<protein>
    <submittedName>
        <fullName evidence="1">Uncharacterized protein</fullName>
    </submittedName>
</protein>